<dbReference type="InterPro" id="IPR036390">
    <property type="entry name" value="WH_DNA-bd_sf"/>
</dbReference>
<keyword evidence="2" id="KW-0238">DNA-binding</keyword>
<proteinExistence type="predicted"/>
<evidence type="ECO:0000313" key="5">
    <source>
        <dbReference type="EMBL" id="OGI59576.1"/>
    </source>
</evidence>
<dbReference type="InterPro" id="IPR001845">
    <property type="entry name" value="HTH_ArsR_DNA-bd_dom"/>
</dbReference>
<gene>
    <name evidence="5" type="ORF">A2814_01110</name>
</gene>
<protein>
    <recommendedName>
        <fullName evidence="4">HTH arsR-type domain-containing protein</fullName>
    </recommendedName>
</protein>
<evidence type="ECO:0000256" key="2">
    <source>
        <dbReference type="ARBA" id="ARBA00023125"/>
    </source>
</evidence>
<keyword evidence="1" id="KW-0805">Transcription regulation</keyword>
<dbReference type="Proteomes" id="UP000177869">
    <property type="component" value="Unassembled WGS sequence"/>
</dbReference>
<dbReference type="GO" id="GO:0003700">
    <property type="term" value="F:DNA-binding transcription factor activity"/>
    <property type="evidence" value="ECO:0007669"/>
    <property type="project" value="InterPro"/>
</dbReference>
<dbReference type="NCBIfam" id="NF033788">
    <property type="entry name" value="HTH_metalloreg"/>
    <property type="match status" value="1"/>
</dbReference>
<dbReference type="CDD" id="cd00090">
    <property type="entry name" value="HTH_ARSR"/>
    <property type="match status" value="1"/>
</dbReference>
<name>A0A1F6UQD9_9BACT</name>
<organism evidence="5 6">
    <name type="scientific">Candidatus Nomurabacteria bacterium RIFCSPHIGHO2_01_FULL_38_19</name>
    <dbReference type="NCBI Taxonomy" id="1801732"/>
    <lineage>
        <taxon>Bacteria</taxon>
        <taxon>Candidatus Nomuraibacteriota</taxon>
    </lineage>
</organism>
<dbReference type="EMBL" id="MFTI01000031">
    <property type="protein sequence ID" value="OGI59576.1"/>
    <property type="molecule type" value="Genomic_DNA"/>
</dbReference>
<dbReference type="PRINTS" id="PR00778">
    <property type="entry name" value="HTHARSR"/>
</dbReference>
<evidence type="ECO:0000259" key="4">
    <source>
        <dbReference type="PROSITE" id="PS50987"/>
    </source>
</evidence>
<dbReference type="InterPro" id="IPR011991">
    <property type="entry name" value="ArsR-like_HTH"/>
</dbReference>
<dbReference type="InterPro" id="IPR036388">
    <property type="entry name" value="WH-like_DNA-bd_sf"/>
</dbReference>
<dbReference type="PANTHER" id="PTHR43132">
    <property type="entry name" value="ARSENICAL RESISTANCE OPERON REPRESSOR ARSR-RELATED"/>
    <property type="match status" value="1"/>
</dbReference>
<dbReference type="PROSITE" id="PS50987">
    <property type="entry name" value="HTH_ARSR_2"/>
    <property type="match status" value="1"/>
</dbReference>
<dbReference type="SUPFAM" id="SSF46785">
    <property type="entry name" value="Winged helix' DNA-binding domain"/>
    <property type="match status" value="1"/>
</dbReference>
<dbReference type="Pfam" id="PF01022">
    <property type="entry name" value="HTH_5"/>
    <property type="match status" value="1"/>
</dbReference>
<evidence type="ECO:0000313" key="6">
    <source>
        <dbReference type="Proteomes" id="UP000177869"/>
    </source>
</evidence>
<evidence type="ECO:0000256" key="1">
    <source>
        <dbReference type="ARBA" id="ARBA00023015"/>
    </source>
</evidence>
<dbReference type="InterPro" id="IPR051011">
    <property type="entry name" value="Metal_resp_trans_reg"/>
</dbReference>
<sequence length="107" mass="11941">MNTFSYFNSNIIPNNMNNMQVAMTVIKILCNPNRFAIISLLSGTKKDFCVSEIAEEVGISQSLASHQLSYLEARGVVRSMRMGQSMCYMLTTSLITKKIVGVIKLLK</sequence>
<dbReference type="SMART" id="SM00418">
    <property type="entry name" value="HTH_ARSR"/>
    <property type="match status" value="1"/>
</dbReference>
<dbReference type="PANTHER" id="PTHR43132:SF2">
    <property type="entry name" value="ARSENICAL RESISTANCE OPERON REPRESSOR ARSR-RELATED"/>
    <property type="match status" value="1"/>
</dbReference>
<dbReference type="GO" id="GO:0003677">
    <property type="term" value="F:DNA binding"/>
    <property type="evidence" value="ECO:0007669"/>
    <property type="project" value="UniProtKB-KW"/>
</dbReference>
<comment type="caution">
    <text evidence="5">The sequence shown here is derived from an EMBL/GenBank/DDBJ whole genome shotgun (WGS) entry which is preliminary data.</text>
</comment>
<evidence type="ECO:0000256" key="3">
    <source>
        <dbReference type="ARBA" id="ARBA00023163"/>
    </source>
</evidence>
<keyword evidence="3" id="KW-0804">Transcription</keyword>
<accession>A0A1F6UQD9</accession>
<feature type="domain" description="HTH arsR-type" evidence="4">
    <location>
        <begin position="14"/>
        <end position="107"/>
    </location>
</feature>
<reference evidence="5 6" key="1">
    <citation type="journal article" date="2016" name="Nat. Commun.">
        <title>Thousands of microbial genomes shed light on interconnected biogeochemical processes in an aquifer system.</title>
        <authorList>
            <person name="Anantharaman K."/>
            <person name="Brown C.T."/>
            <person name="Hug L.A."/>
            <person name="Sharon I."/>
            <person name="Castelle C.J."/>
            <person name="Probst A.J."/>
            <person name="Thomas B.C."/>
            <person name="Singh A."/>
            <person name="Wilkins M.J."/>
            <person name="Karaoz U."/>
            <person name="Brodie E.L."/>
            <person name="Williams K.H."/>
            <person name="Hubbard S.S."/>
            <person name="Banfield J.F."/>
        </authorList>
    </citation>
    <scope>NUCLEOTIDE SEQUENCE [LARGE SCALE GENOMIC DNA]</scope>
</reference>
<dbReference type="AlphaFoldDB" id="A0A1F6UQD9"/>
<dbReference type="STRING" id="1801732.A2814_01110"/>
<dbReference type="Gene3D" id="1.10.10.10">
    <property type="entry name" value="Winged helix-like DNA-binding domain superfamily/Winged helix DNA-binding domain"/>
    <property type="match status" value="1"/>
</dbReference>